<dbReference type="Gene3D" id="3.40.5.10">
    <property type="entry name" value="Ribosomal protein L9, N-terminal domain"/>
    <property type="match status" value="1"/>
</dbReference>
<evidence type="ECO:0000256" key="4">
    <source>
        <dbReference type="ARBA" id="ARBA00022980"/>
    </source>
</evidence>
<evidence type="ECO:0000259" key="6">
    <source>
        <dbReference type="PROSITE" id="PS00651"/>
    </source>
</evidence>
<protein>
    <submittedName>
        <fullName evidence="7">LSU ribosomal protein L9p</fullName>
    </submittedName>
</protein>
<evidence type="ECO:0000256" key="5">
    <source>
        <dbReference type="ARBA" id="ARBA00023274"/>
    </source>
</evidence>
<dbReference type="Pfam" id="PF03948">
    <property type="entry name" value="Ribosomal_L9_C"/>
    <property type="match status" value="1"/>
</dbReference>
<gene>
    <name evidence="7" type="ORF">MNBD_GAMMA03-1123</name>
</gene>
<dbReference type="PROSITE" id="PS00651">
    <property type="entry name" value="RIBOSOMAL_L9"/>
    <property type="match status" value="1"/>
</dbReference>
<dbReference type="GO" id="GO:0003735">
    <property type="term" value="F:structural constituent of ribosome"/>
    <property type="evidence" value="ECO:0007669"/>
    <property type="project" value="InterPro"/>
</dbReference>
<reference evidence="7" key="1">
    <citation type="submission" date="2018-06" db="EMBL/GenBank/DDBJ databases">
        <authorList>
            <person name="Zhirakovskaya E."/>
        </authorList>
    </citation>
    <scope>NUCLEOTIDE SEQUENCE</scope>
</reference>
<dbReference type="InterPro" id="IPR020069">
    <property type="entry name" value="Ribosomal_bL9_C"/>
</dbReference>
<evidence type="ECO:0000313" key="7">
    <source>
        <dbReference type="EMBL" id="VAW47958.1"/>
    </source>
</evidence>
<dbReference type="InterPro" id="IPR036791">
    <property type="entry name" value="Ribosomal_bL9_C_sf"/>
</dbReference>
<feature type="domain" description="Ribosomal protein L9" evidence="6">
    <location>
        <begin position="13"/>
        <end position="40"/>
    </location>
</feature>
<dbReference type="InterPro" id="IPR000244">
    <property type="entry name" value="Ribosomal_bL9"/>
</dbReference>
<dbReference type="GO" id="GO:1990904">
    <property type="term" value="C:ribonucleoprotein complex"/>
    <property type="evidence" value="ECO:0007669"/>
    <property type="project" value="UniProtKB-KW"/>
</dbReference>
<dbReference type="NCBIfam" id="TIGR00158">
    <property type="entry name" value="L9"/>
    <property type="match status" value="1"/>
</dbReference>
<accession>A0A3B0VWC7</accession>
<dbReference type="InterPro" id="IPR020594">
    <property type="entry name" value="Ribosomal_bL9_bac/chp"/>
</dbReference>
<keyword evidence="2" id="KW-0699">rRNA-binding</keyword>
<dbReference type="Pfam" id="PF01281">
    <property type="entry name" value="Ribosomal_L9_N"/>
    <property type="match status" value="1"/>
</dbReference>
<dbReference type="InterPro" id="IPR020070">
    <property type="entry name" value="Ribosomal_bL9_N"/>
</dbReference>
<evidence type="ECO:0000256" key="3">
    <source>
        <dbReference type="ARBA" id="ARBA00022884"/>
    </source>
</evidence>
<keyword evidence="3" id="KW-0694">RNA-binding</keyword>
<proteinExistence type="inferred from homology"/>
<name>A0A3B0VWC7_9ZZZZ</name>
<dbReference type="Gene3D" id="3.10.430.100">
    <property type="entry name" value="Ribosomal protein L9, C-terminal domain"/>
    <property type="match status" value="1"/>
</dbReference>
<dbReference type="GO" id="GO:0006412">
    <property type="term" value="P:translation"/>
    <property type="evidence" value="ECO:0007669"/>
    <property type="project" value="InterPro"/>
</dbReference>
<organism evidence="7">
    <name type="scientific">hydrothermal vent metagenome</name>
    <dbReference type="NCBI Taxonomy" id="652676"/>
    <lineage>
        <taxon>unclassified sequences</taxon>
        <taxon>metagenomes</taxon>
        <taxon>ecological metagenomes</taxon>
    </lineage>
</organism>
<dbReference type="GO" id="GO:0005840">
    <property type="term" value="C:ribosome"/>
    <property type="evidence" value="ECO:0007669"/>
    <property type="project" value="UniProtKB-KW"/>
</dbReference>
<dbReference type="SUPFAM" id="SSF55658">
    <property type="entry name" value="L9 N-domain-like"/>
    <property type="match status" value="1"/>
</dbReference>
<dbReference type="SUPFAM" id="SSF55653">
    <property type="entry name" value="Ribosomal protein L9 C-domain"/>
    <property type="match status" value="1"/>
</dbReference>
<keyword evidence="5" id="KW-0687">Ribonucleoprotein</keyword>
<dbReference type="EMBL" id="UOFC01000175">
    <property type="protein sequence ID" value="VAW47958.1"/>
    <property type="molecule type" value="Genomic_DNA"/>
</dbReference>
<dbReference type="InterPro" id="IPR036935">
    <property type="entry name" value="Ribosomal_bL9_N_sf"/>
</dbReference>
<dbReference type="GO" id="GO:0019843">
    <property type="term" value="F:rRNA binding"/>
    <property type="evidence" value="ECO:0007669"/>
    <property type="project" value="UniProtKB-KW"/>
</dbReference>
<dbReference type="AlphaFoldDB" id="A0A3B0VWC7"/>
<dbReference type="InterPro" id="IPR009027">
    <property type="entry name" value="Ribosomal_bL9/RNase_H1_N"/>
</dbReference>
<dbReference type="HAMAP" id="MF_00503">
    <property type="entry name" value="Ribosomal_bL9"/>
    <property type="match status" value="1"/>
</dbReference>
<comment type="similarity">
    <text evidence="1">Belongs to the bacterial ribosomal protein bL9 family.</text>
</comment>
<dbReference type="PANTHER" id="PTHR21368">
    <property type="entry name" value="50S RIBOSOMAL PROTEIN L9"/>
    <property type="match status" value="1"/>
</dbReference>
<keyword evidence="4 7" id="KW-0689">Ribosomal protein</keyword>
<evidence type="ECO:0000256" key="1">
    <source>
        <dbReference type="ARBA" id="ARBA00010605"/>
    </source>
</evidence>
<evidence type="ECO:0000256" key="2">
    <source>
        <dbReference type="ARBA" id="ARBA00022730"/>
    </source>
</evidence>
<sequence length="150" mass="15994">MNVILLEKVQNLGILGDQVSVKSGYARNFLIPKGKAKAATKENIAAFAEIRAELEKAAAAELAVAQGVFENLNGQVTTLEATAGDEGKLFGSIGTQDISDALKSAGFEIERRDVRMPDGVLRHVGTYEIDIQLHTDVVASITVEVKAIEA</sequence>